<sequence>MFTIFEDMVYYNPIDCASAEDGRNPVILMILYAIMNTRAAGLRASLKTTGPDRGCEFKQKNPHINEETPVDEQPGQL</sequence>
<dbReference type="EMBL" id="BQNJ01000001">
    <property type="protein sequence ID" value="GKG98112.1"/>
    <property type="molecule type" value="Genomic_DNA"/>
</dbReference>
<evidence type="ECO:0000313" key="2">
    <source>
        <dbReference type="EMBL" id="GKG98112.1"/>
    </source>
</evidence>
<evidence type="ECO:0000256" key="1">
    <source>
        <dbReference type="SAM" id="MobiDB-lite"/>
    </source>
</evidence>
<accession>A0AA37JAX6</accession>
<dbReference type="AlphaFoldDB" id="A0AA37JAX6"/>
<name>A0AA37JAX6_9FIRM</name>
<protein>
    <submittedName>
        <fullName evidence="2">Uncharacterized protein</fullName>
    </submittedName>
</protein>
<dbReference type="Proteomes" id="UP001055091">
    <property type="component" value="Unassembled WGS sequence"/>
</dbReference>
<organism evidence="2 3">
    <name type="scientific">Hungatella hathewayi</name>
    <dbReference type="NCBI Taxonomy" id="154046"/>
    <lineage>
        <taxon>Bacteria</taxon>
        <taxon>Bacillati</taxon>
        <taxon>Bacillota</taxon>
        <taxon>Clostridia</taxon>
        <taxon>Lachnospirales</taxon>
        <taxon>Lachnospiraceae</taxon>
        <taxon>Hungatella</taxon>
    </lineage>
</organism>
<feature type="region of interest" description="Disordered" evidence="1">
    <location>
        <begin position="51"/>
        <end position="77"/>
    </location>
</feature>
<reference evidence="2" key="1">
    <citation type="submission" date="2022-01" db="EMBL/GenBank/DDBJ databases">
        <title>Novel bile acid biosynthetic pathways are enriched in the microbiome of centenarians.</title>
        <authorList>
            <person name="Sato Y."/>
            <person name="Atarashi K."/>
            <person name="Plichta R.D."/>
            <person name="Arai Y."/>
            <person name="Sasajima S."/>
            <person name="Kearney M.S."/>
            <person name="Suda W."/>
            <person name="Takeshita K."/>
            <person name="Sasaki T."/>
            <person name="Okamoto S."/>
            <person name="Skelly N.A."/>
            <person name="Okamura Y."/>
            <person name="Vlamakis H."/>
            <person name="Li Y."/>
            <person name="Tanoue T."/>
            <person name="Takei H."/>
            <person name="Nittono H."/>
            <person name="Narushima S."/>
            <person name="Irie J."/>
            <person name="Itoh H."/>
            <person name="Moriya K."/>
            <person name="Sugiura Y."/>
            <person name="Suematsu M."/>
            <person name="Moritoki N."/>
            <person name="Shibata S."/>
            <person name="Littman R.D."/>
            <person name="Fischbach A.M."/>
            <person name="Uwamino Y."/>
            <person name="Inoue T."/>
            <person name="Honda A."/>
            <person name="Hattori M."/>
            <person name="Murai T."/>
            <person name="Xavier J.R."/>
            <person name="Hirose N."/>
            <person name="Honda K."/>
        </authorList>
    </citation>
    <scope>NUCLEOTIDE SEQUENCE</scope>
    <source>
        <strain evidence="2">CE91-St55</strain>
    </source>
</reference>
<gene>
    <name evidence="2" type="ORF">CE91St55_00940</name>
</gene>
<feature type="compositionally biased region" description="Basic and acidic residues" evidence="1">
    <location>
        <begin position="53"/>
        <end position="66"/>
    </location>
</feature>
<evidence type="ECO:0000313" key="3">
    <source>
        <dbReference type="Proteomes" id="UP001055091"/>
    </source>
</evidence>
<comment type="caution">
    <text evidence="2">The sequence shown here is derived from an EMBL/GenBank/DDBJ whole genome shotgun (WGS) entry which is preliminary data.</text>
</comment>
<proteinExistence type="predicted"/>